<gene>
    <name evidence="2" type="ORF">NBO_441g0010</name>
</gene>
<dbReference type="HOGENOM" id="CLU_1366608_0_0_1"/>
<keyword evidence="3" id="KW-1185">Reference proteome</keyword>
<dbReference type="VEuPathDB" id="MicrosporidiaDB:NBO_441g0010"/>
<evidence type="ECO:0000313" key="2">
    <source>
        <dbReference type="EMBL" id="EOB12452.1"/>
    </source>
</evidence>
<evidence type="ECO:0000313" key="3">
    <source>
        <dbReference type="Proteomes" id="UP000016927"/>
    </source>
</evidence>
<dbReference type="EMBL" id="KB909349">
    <property type="protein sequence ID" value="EOB12452.1"/>
    <property type="molecule type" value="Genomic_DNA"/>
</dbReference>
<sequence>MQVFTFFSPDFKQNFIFKEFILLYSPFRLKHDHFYIGQTPVEEGYDLVITKDKVKINDQKVIITEENNLNEIEKSILIYKKIKDYLFTCNLKEKLIIIDGKLMELDVYYELPHYKPPSNLQPHSDSEPPNTQLSSTQLSSNDSQFLNYPIQVLLTSSSPSKPTNDSSLSDLIKSKIKEILSEDTQVENIFRKLKMINKIN</sequence>
<evidence type="ECO:0000256" key="1">
    <source>
        <dbReference type="SAM" id="MobiDB-lite"/>
    </source>
</evidence>
<dbReference type="Proteomes" id="UP000016927">
    <property type="component" value="Unassembled WGS sequence"/>
</dbReference>
<protein>
    <submittedName>
        <fullName evidence="2">Uncharacterized protein</fullName>
    </submittedName>
</protein>
<organism evidence="2 3">
    <name type="scientific">Nosema bombycis (strain CQ1 / CVCC 102059)</name>
    <name type="common">Microsporidian parasite</name>
    <name type="synonym">Pebrine of silkworm</name>
    <dbReference type="NCBI Taxonomy" id="578461"/>
    <lineage>
        <taxon>Eukaryota</taxon>
        <taxon>Fungi</taxon>
        <taxon>Fungi incertae sedis</taxon>
        <taxon>Microsporidia</taxon>
        <taxon>Nosematidae</taxon>
        <taxon>Nosema</taxon>
    </lineage>
</organism>
<proteinExistence type="predicted"/>
<reference evidence="2 3" key="1">
    <citation type="journal article" date="2013" name="BMC Genomics">
        <title>Comparative genomics of parasitic silkworm microsporidia reveal an association between genome expansion and host adaptation.</title>
        <authorList>
            <person name="Pan G."/>
            <person name="Xu J."/>
            <person name="Li T."/>
            <person name="Xia Q."/>
            <person name="Liu S.L."/>
            <person name="Zhang G."/>
            <person name="Li S."/>
            <person name="Li C."/>
            <person name="Liu H."/>
            <person name="Yang L."/>
            <person name="Liu T."/>
            <person name="Zhang X."/>
            <person name="Wu Z."/>
            <person name="Fan W."/>
            <person name="Dang X."/>
            <person name="Xiang H."/>
            <person name="Tao M."/>
            <person name="Li Y."/>
            <person name="Hu J."/>
            <person name="Li Z."/>
            <person name="Lin L."/>
            <person name="Luo J."/>
            <person name="Geng L."/>
            <person name="Wang L."/>
            <person name="Long M."/>
            <person name="Wan Y."/>
            <person name="He N."/>
            <person name="Zhang Z."/>
            <person name="Lu C."/>
            <person name="Keeling P.J."/>
            <person name="Wang J."/>
            <person name="Xiang Z."/>
            <person name="Zhou Z."/>
        </authorList>
    </citation>
    <scope>NUCLEOTIDE SEQUENCE [LARGE SCALE GENOMIC DNA]</scope>
    <source>
        <strain evidence="3">CQ1 / CVCC 102059</strain>
    </source>
</reference>
<dbReference type="AlphaFoldDB" id="R0KQH2"/>
<accession>R0KQH2</accession>
<feature type="region of interest" description="Disordered" evidence="1">
    <location>
        <begin position="118"/>
        <end position="138"/>
    </location>
</feature>
<name>R0KQH2_NOSB1</name>